<dbReference type="InterPro" id="IPR029052">
    <property type="entry name" value="Metallo-depent_PP-like"/>
</dbReference>
<dbReference type="GeneID" id="110410730"/>
<dbReference type="OrthoDB" id="411211at2759"/>
<evidence type="ECO:0000313" key="2">
    <source>
        <dbReference type="Proteomes" id="UP000504621"/>
    </source>
</evidence>
<dbReference type="SUPFAM" id="SSF56300">
    <property type="entry name" value="Metallo-dependent phosphatases"/>
    <property type="match status" value="1"/>
</dbReference>
<proteinExistence type="predicted"/>
<dbReference type="PANTHER" id="PTHR32254:SF5">
    <property type="entry name" value="CALCINEURIN-LIKE METALLO-PHOSPHOESTERASE SUPERFAMILY PROTEIN"/>
    <property type="match status" value="1"/>
</dbReference>
<keyword evidence="1" id="KW-1133">Transmembrane helix</keyword>
<protein>
    <submittedName>
        <fullName evidence="3">Uncharacterized protein LOC110410730</fullName>
    </submittedName>
</protein>
<sequence length="333" mass="37677">MWRLINNLAETKLAVWISDRGPMLRSNRSIKETNLQRPEMRRSTSWLCTLATQLSLCFALYIVINLGRPQKLVFNDNSRPPDLYFISVRGGFRPLKEQNHLLKLMENVAKVYDVKFVVNISELGEGDPLLQNVTRLSPLLNVPWYTTGVSKHEGLGCFLEQIKLPNGRTLDIVSLNTASLQDAMLVGSSSGMMDNLLNWLTRTLETTISSWRMVVGFHPLVACEENEEQMVVKQIHEPLHQIFMKFGVNVYLSRQGCCSYALQDSVAYIGNPGLIEENSHSPSANGRYLVGKEMSNGFLLHRLSLLEMVTYFVTSEGKVVNKIVVQERGKEIT</sequence>
<dbReference type="AlphaFoldDB" id="A0A6J0ZNI3"/>
<keyword evidence="1" id="KW-0812">Transmembrane</keyword>
<reference evidence="3" key="1">
    <citation type="submission" date="2025-08" db="UniProtKB">
        <authorList>
            <consortium name="RefSeq"/>
        </authorList>
    </citation>
    <scope>IDENTIFICATION</scope>
    <source>
        <tissue evidence="3">Leaf</tissue>
    </source>
</reference>
<dbReference type="RefSeq" id="XP_021276266.1">
    <property type="nucleotide sequence ID" value="XM_021420591.1"/>
</dbReference>
<organism evidence="2 3">
    <name type="scientific">Herrania umbratica</name>
    <dbReference type="NCBI Taxonomy" id="108875"/>
    <lineage>
        <taxon>Eukaryota</taxon>
        <taxon>Viridiplantae</taxon>
        <taxon>Streptophyta</taxon>
        <taxon>Embryophyta</taxon>
        <taxon>Tracheophyta</taxon>
        <taxon>Spermatophyta</taxon>
        <taxon>Magnoliopsida</taxon>
        <taxon>eudicotyledons</taxon>
        <taxon>Gunneridae</taxon>
        <taxon>Pentapetalae</taxon>
        <taxon>rosids</taxon>
        <taxon>malvids</taxon>
        <taxon>Malvales</taxon>
        <taxon>Malvaceae</taxon>
        <taxon>Byttnerioideae</taxon>
        <taxon>Herrania</taxon>
    </lineage>
</organism>
<keyword evidence="1" id="KW-0472">Membrane</keyword>
<feature type="transmembrane region" description="Helical" evidence="1">
    <location>
        <begin position="46"/>
        <end position="64"/>
    </location>
</feature>
<dbReference type="Gene3D" id="3.60.21.10">
    <property type="match status" value="1"/>
</dbReference>
<gene>
    <name evidence="3" type="primary">LOC110410730</name>
</gene>
<dbReference type="PANTHER" id="PTHR32254">
    <property type="entry name" value="EXPRESSED PROTEIN"/>
    <property type="match status" value="1"/>
</dbReference>
<accession>A0A6J0ZNI3</accession>
<dbReference type="Proteomes" id="UP000504621">
    <property type="component" value="Unplaced"/>
</dbReference>
<name>A0A6J0ZNI3_9ROSI</name>
<evidence type="ECO:0000313" key="3">
    <source>
        <dbReference type="RefSeq" id="XP_021276266.1"/>
    </source>
</evidence>
<evidence type="ECO:0000256" key="1">
    <source>
        <dbReference type="SAM" id="Phobius"/>
    </source>
</evidence>
<keyword evidence="2" id="KW-1185">Reference proteome</keyword>